<dbReference type="InterPro" id="IPR050127">
    <property type="entry name" value="Serine_Proteases_S1"/>
</dbReference>
<evidence type="ECO:0000256" key="7">
    <source>
        <dbReference type="ARBA" id="ARBA00023157"/>
    </source>
</evidence>
<name>A0A8J1Y0W2_OWEFU</name>
<reference evidence="9" key="1">
    <citation type="submission" date="2022-03" db="EMBL/GenBank/DDBJ databases">
        <authorList>
            <person name="Martin C."/>
        </authorList>
    </citation>
    <scope>NUCLEOTIDE SEQUENCE</scope>
</reference>
<comment type="caution">
    <text evidence="9">The sequence shown here is derived from an EMBL/GenBank/DDBJ whole genome shotgun (WGS) entry which is preliminary data.</text>
</comment>
<evidence type="ECO:0000256" key="1">
    <source>
        <dbReference type="ARBA" id="ARBA00004613"/>
    </source>
</evidence>
<dbReference type="InterPro" id="IPR033116">
    <property type="entry name" value="TRYPSIN_SER"/>
</dbReference>
<gene>
    <name evidence="9" type="ORF">OFUS_LOCUS1087</name>
</gene>
<keyword evidence="8" id="KW-0325">Glycoprotein</keyword>
<dbReference type="InterPro" id="IPR009003">
    <property type="entry name" value="Peptidase_S1_PA"/>
</dbReference>
<keyword evidence="10" id="KW-1185">Reference proteome</keyword>
<dbReference type="InterPro" id="IPR001314">
    <property type="entry name" value="Peptidase_S1A"/>
</dbReference>
<dbReference type="SMART" id="SM00209">
    <property type="entry name" value="TSP1"/>
    <property type="match status" value="1"/>
</dbReference>
<dbReference type="FunFam" id="2.40.10.10:FF:000054">
    <property type="entry name" value="Complement C1r subcomponent"/>
    <property type="match status" value="1"/>
</dbReference>
<evidence type="ECO:0000256" key="5">
    <source>
        <dbReference type="ARBA" id="ARBA00022801"/>
    </source>
</evidence>
<dbReference type="InterPro" id="IPR036383">
    <property type="entry name" value="TSP1_rpt_sf"/>
</dbReference>
<dbReference type="GO" id="GO:0005615">
    <property type="term" value="C:extracellular space"/>
    <property type="evidence" value="ECO:0007669"/>
    <property type="project" value="TreeGrafter"/>
</dbReference>
<accession>A0A8J1Y0W2</accession>
<dbReference type="Proteomes" id="UP000749559">
    <property type="component" value="Unassembled WGS sequence"/>
</dbReference>
<dbReference type="GO" id="GO:0006508">
    <property type="term" value="P:proteolysis"/>
    <property type="evidence" value="ECO:0007669"/>
    <property type="project" value="UniProtKB-KW"/>
</dbReference>
<protein>
    <submittedName>
        <fullName evidence="9">Uncharacterized protein</fullName>
    </submittedName>
</protein>
<keyword evidence="7" id="KW-1015">Disulfide bond</keyword>
<dbReference type="InterPro" id="IPR018114">
    <property type="entry name" value="TRYPSIN_HIS"/>
</dbReference>
<dbReference type="PANTHER" id="PTHR24264:SF65">
    <property type="entry name" value="SRCR DOMAIN-CONTAINING PROTEIN"/>
    <property type="match status" value="1"/>
</dbReference>
<dbReference type="InterPro" id="IPR043504">
    <property type="entry name" value="Peptidase_S1_PA_chymotrypsin"/>
</dbReference>
<proteinExistence type="predicted"/>
<keyword evidence="3" id="KW-0645">Protease</keyword>
<dbReference type="PRINTS" id="PR00722">
    <property type="entry name" value="CHYMOTRYPSIN"/>
</dbReference>
<dbReference type="PANTHER" id="PTHR24264">
    <property type="entry name" value="TRYPSIN-RELATED"/>
    <property type="match status" value="1"/>
</dbReference>
<dbReference type="PROSITE" id="PS00135">
    <property type="entry name" value="TRYPSIN_SER"/>
    <property type="match status" value="1"/>
</dbReference>
<dbReference type="Gene3D" id="2.20.100.10">
    <property type="entry name" value="Thrombospondin type-1 (TSP1) repeat"/>
    <property type="match status" value="1"/>
</dbReference>
<dbReference type="AlphaFoldDB" id="A0A8J1Y0W2"/>
<keyword evidence="5" id="KW-0378">Hydrolase</keyword>
<organism evidence="9 10">
    <name type="scientific">Owenia fusiformis</name>
    <name type="common">Polychaete worm</name>
    <dbReference type="NCBI Taxonomy" id="6347"/>
    <lineage>
        <taxon>Eukaryota</taxon>
        <taxon>Metazoa</taxon>
        <taxon>Spiralia</taxon>
        <taxon>Lophotrochozoa</taxon>
        <taxon>Annelida</taxon>
        <taxon>Polychaeta</taxon>
        <taxon>Sedentaria</taxon>
        <taxon>Canalipalpata</taxon>
        <taxon>Sabellida</taxon>
        <taxon>Oweniida</taxon>
        <taxon>Oweniidae</taxon>
        <taxon>Owenia</taxon>
    </lineage>
</organism>
<dbReference type="SUPFAM" id="SSF50494">
    <property type="entry name" value="Trypsin-like serine proteases"/>
    <property type="match status" value="1"/>
</dbReference>
<evidence type="ECO:0000256" key="8">
    <source>
        <dbReference type="ARBA" id="ARBA00023180"/>
    </source>
</evidence>
<dbReference type="Pfam" id="PF00089">
    <property type="entry name" value="Trypsin"/>
    <property type="match status" value="1"/>
</dbReference>
<evidence type="ECO:0000313" key="9">
    <source>
        <dbReference type="EMBL" id="CAH1773497.1"/>
    </source>
</evidence>
<dbReference type="GO" id="GO:0004252">
    <property type="term" value="F:serine-type endopeptidase activity"/>
    <property type="evidence" value="ECO:0007669"/>
    <property type="project" value="InterPro"/>
</dbReference>
<sequence length="388" mass="42747">GEFSKSSPCPTSFGVKTCGSKIQIRKCTNPKNDLQLQRNTELNIDNCPPESPAQCPQPGVARTEKAQIILGGNEVTPPFNYRWMAIFLDNKGNLHCAGTVLSPSHILTAAHCFTDLQMPLSSFKRLITVKTGKHDIPKEEPYEQIRKIKNVSVNKDFDSLNNDIAIVTLDSPLQFNEYTQPINLPQTASFDAQTVKKLRKGLCKVVGWGVHDASNLFQYSDILRNVEINLQRNCTLNSVSDREKVTDNMFCASAKNPNKTHGPIRFDSCFGDSGGPLMCRVTDKWYQHGIVSWGPSFSCGEQSGVYTKVANYIDWINNEISTPGGWGEFSGYSPCSATCGKGIKSRVKVCTNPEPIGNGVCSDYNFVTADGKMVYIEDEECISSAACV</sequence>
<keyword evidence="6" id="KW-0720">Serine protease</keyword>
<feature type="non-terminal residue" evidence="9">
    <location>
        <position position="1"/>
    </location>
</feature>
<dbReference type="Gene3D" id="2.40.10.10">
    <property type="entry name" value="Trypsin-like serine proteases"/>
    <property type="match status" value="1"/>
</dbReference>
<dbReference type="OrthoDB" id="6380398at2759"/>
<keyword evidence="2" id="KW-0964">Secreted</keyword>
<evidence type="ECO:0000256" key="2">
    <source>
        <dbReference type="ARBA" id="ARBA00022525"/>
    </source>
</evidence>
<dbReference type="SMART" id="SM00020">
    <property type="entry name" value="Tryp_SPc"/>
    <property type="match status" value="1"/>
</dbReference>
<evidence type="ECO:0000313" key="10">
    <source>
        <dbReference type="Proteomes" id="UP000749559"/>
    </source>
</evidence>
<dbReference type="CDD" id="cd00190">
    <property type="entry name" value="Tryp_SPc"/>
    <property type="match status" value="1"/>
</dbReference>
<dbReference type="InterPro" id="IPR000884">
    <property type="entry name" value="TSP1_rpt"/>
</dbReference>
<evidence type="ECO:0000256" key="3">
    <source>
        <dbReference type="ARBA" id="ARBA00022670"/>
    </source>
</evidence>
<evidence type="ECO:0000256" key="4">
    <source>
        <dbReference type="ARBA" id="ARBA00022729"/>
    </source>
</evidence>
<dbReference type="FunFam" id="2.40.10.10:FF:000068">
    <property type="entry name" value="transmembrane protease serine 2"/>
    <property type="match status" value="1"/>
</dbReference>
<dbReference type="SUPFAM" id="SSF82895">
    <property type="entry name" value="TSP-1 type 1 repeat"/>
    <property type="match status" value="1"/>
</dbReference>
<dbReference type="PROSITE" id="PS50240">
    <property type="entry name" value="TRYPSIN_DOM"/>
    <property type="match status" value="1"/>
</dbReference>
<dbReference type="PROSITE" id="PS50092">
    <property type="entry name" value="TSP1"/>
    <property type="match status" value="1"/>
</dbReference>
<dbReference type="PROSITE" id="PS00134">
    <property type="entry name" value="TRYPSIN_HIS"/>
    <property type="match status" value="1"/>
</dbReference>
<keyword evidence="4" id="KW-0732">Signal</keyword>
<dbReference type="EMBL" id="CAIIXF020000001">
    <property type="protein sequence ID" value="CAH1773497.1"/>
    <property type="molecule type" value="Genomic_DNA"/>
</dbReference>
<evidence type="ECO:0000256" key="6">
    <source>
        <dbReference type="ARBA" id="ARBA00022825"/>
    </source>
</evidence>
<comment type="subcellular location">
    <subcellularLocation>
        <location evidence="1">Secreted</location>
    </subcellularLocation>
</comment>
<dbReference type="Pfam" id="PF00090">
    <property type="entry name" value="TSP_1"/>
    <property type="match status" value="1"/>
</dbReference>
<dbReference type="InterPro" id="IPR001254">
    <property type="entry name" value="Trypsin_dom"/>
</dbReference>